<keyword evidence="1" id="KW-0472">Membrane</keyword>
<name>A0AAV5LL90_9ROSI</name>
<evidence type="ECO:0000313" key="2">
    <source>
        <dbReference type="EMBL" id="GKV37890.1"/>
    </source>
</evidence>
<dbReference type="AlphaFoldDB" id="A0AAV5LL90"/>
<feature type="transmembrane region" description="Helical" evidence="1">
    <location>
        <begin position="58"/>
        <end position="80"/>
    </location>
</feature>
<comment type="caution">
    <text evidence="2">The sequence shown here is derived from an EMBL/GenBank/DDBJ whole genome shotgun (WGS) entry which is preliminary data.</text>
</comment>
<evidence type="ECO:0000256" key="1">
    <source>
        <dbReference type="SAM" id="Phobius"/>
    </source>
</evidence>
<dbReference type="EMBL" id="BPVZ01000125">
    <property type="protein sequence ID" value="GKV37890.1"/>
    <property type="molecule type" value="Genomic_DNA"/>
</dbReference>
<dbReference type="Proteomes" id="UP001054252">
    <property type="component" value="Unassembled WGS sequence"/>
</dbReference>
<keyword evidence="1" id="KW-0812">Transmembrane</keyword>
<reference evidence="2 3" key="1">
    <citation type="journal article" date="2021" name="Commun. Biol.">
        <title>The genome of Shorea leprosula (Dipterocarpaceae) highlights the ecological relevance of drought in aseasonal tropical rainforests.</title>
        <authorList>
            <person name="Ng K.K.S."/>
            <person name="Kobayashi M.J."/>
            <person name="Fawcett J.A."/>
            <person name="Hatakeyama M."/>
            <person name="Paape T."/>
            <person name="Ng C.H."/>
            <person name="Ang C.C."/>
            <person name="Tnah L.H."/>
            <person name="Lee C.T."/>
            <person name="Nishiyama T."/>
            <person name="Sese J."/>
            <person name="O'Brien M.J."/>
            <person name="Copetti D."/>
            <person name="Mohd Noor M.I."/>
            <person name="Ong R.C."/>
            <person name="Putra M."/>
            <person name="Sireger I.Z."/>
            <person name="Indrioko S."/>
            <person name="Kosugi Y."/>
            <person name="Izuno A."/>
            <person name="Isagi Y."/>
            <person name="Lee S.L."/>
            <person name="Shimizu K.K."/>
        </authorList>
    </citation>
    <scope>NUCLEOTIDE SEQUENCE [LARGE SCALE GENOMIC DNA]</scope>
    <source>
        <strain evidence="2">214</strain>
    </source>
</reference>
<proteinExistence type="predicted"/>
<gene>
    <name evidence="2" type="ORF">SLEP1_g45859</name>
</gene>
<evidence type="ECO:0000313" key="3">
    <source>
        <dbReference type="Proteomes" id="UP001054252"/>
    </source>
</evidence>
<protein>
    <recommendedName>
        <fullName evidence="4">Transmembrane protein</fullName>
    </recommendedName>
</protein>
<sequence>MCPMWFSPIFRWPEFDFSLPSSIFRWPDFNFSYFTSGWAWNSSSFGQRWMDFSIVDDVLWIFVTMVESLAVAAMLCYFFVFCGCTV</sequence>
<keyword evidence="3" id="KW-1185">Reference proteome</keyword>
<dbReference type="PANTHER" id="PTHR33726">
    <property type="entry name" value="TRANSMEMBRANE PROTEIN"/>
    <property type="match status" value="1"/>
</dbReference>
<accession>A0AAV5LL90</accession>
<keyword evidence="1" id="KW-1133">Transmembrane helix</keyword>
<evidence type="ECO:0008006" key="4">
    <source>
        <dbReference type="Google" id="ProtNLM"/>
    </source>
</evidence>
<dbReference type="PANTHER" id="PTHR33726:SF17">
    <property type="entry name" value="OS06G0620700 PROTEIN"/>
    <property type="match status" value="1"/>
</dbReference>
<organism evidence="2 3">
    <name type="scientific">Rubroshorea leprosula</name>
    <dbReference type="NCBI Taxonomy" id="152421"/>
    <lineage>
        <taxon>Eukaryota</taxon>
        <taxon>Viridiplantae</taxon>
        <taxon>Streptophyta</taxon>
        <taxon>Embryophyta</taxon>
        <taxon>Tracheophyta</taxon>
        <taxon>Spermatophyta</taxon>
        <taxon>Magnoliopsida</taxon>
        <taxon>eudicotyledons</taxon>
        <taxon>Gunneridae</taxon>
        <taxon>Pentapetalae</taxon>
        <taxon>rosids</taxon>
        <taxon>malvids</taxon>
        <taxon>Malvales</taxon>
        <taxon>Dipterocarpaceae</taxon>
        <taxon>Rubroshorea</taxon>
    </lineage>
</organism>